<gene>
    <name evidence="2" type="ORF">N0V91_000888</name>
</gene>
<dbReference type="EMBL" id="JAPEVA010000003">
    <property type="protein sequence ID" value="KAJ4412415.1"/>
    <property type="molecule type" value="Genomic_DNA"/>
</dbReference>
<name>A0A9W9DCQ3_9PLEO</name>
<dbReference type="SUPFAM" id="SSF53448">
    <property type="entry name" value="Nucleotide-diphospho-sugar transferases"/>
    <property type="match status" value="1"/>
</dbReference>
<dbReference type="AlphaFoldDB" id="A0A9W9DCQ3"/>
<dbReference type="Pfam" id="PF13641">
    <property type="entry name" value="Glyco_tranf_2_3"/>
    <property type="match status" value="1"/>
</dbReference>
<feature type="transmembrane region" description="Helical" evidence="1">
    <location>
        <begin position="601"/>
        <end position="618"/>
    </location>
</feature>
<comment type="caution">
    <text evidence="2">The sequence shown here is derived from an EMBL/GenBank/DDBJ whole genome shotgun (WGS) entry which is preliminary data.</text>
</comment>
<evidence type="ECO:0000313" key="2">
    <source>
        <dbReference type="EMBL" id="KAJ4412415.1"/>
    </source>
</evidence>
<dbReference type="Proteomes" id="UP001140510">
    <property type="component" value="Unassembled WGS sequence"/>
</dbReference>
<feature type="transmembrane region" description="Helical" evidence="1">
    <location>
        <begin position="638"/>
        <end position="659"/>
    </location>
</feature>
<dbReference type="Gene3D" id="3.90.550.10">
    <property type="entry name" value="Spore Coat Polysaccharide Biosynthesis Protein SpsA, Chain A"/>
    <property type="match status" value="1"/>
</dbReference>
<dbReference type="CDD" id="cd00761">
    <property type="entry name" value="Glyco_tranf_GTA_type"/>
    <property type="match status" value="1"/>
</dbReference>
<evidence type="ECO:0000313" key="3">
    <source>
        <dbReference type="Proteomes" id="UP001140510"/>
    </source>
</evidence>
<reference evidence="2" key="1">
    <citation type="submission" date="2022-10" db="EMBL/GenBank/DDBJ databases">
        <title>Tapping the CABI collections for fungal endophytes: first genome assemblies for Collariella, Neodidymelliopsis, Ascochyta clinopodiicola, Didymella pomorum, Didymosphaeria variabile, Neocosmospora piperis and Neocucurbitaria cava.</title>
        <authorList>
            <person name="Hill R."/>
        </authorList>
    </citation>
    <scope>NUCLEOTIDE SEQUENCE</scope>
    <source>
        <strain evidence="2">IMI 355091</strain>
    </source>
</reference>
<feature type="transmembrane region" description="Helical" evidence="1">
    <location>
        <begin position="228"/>
        <end position="245"/>
    </location>
</feature>
<dbReference type="InterPro" id="IPR029044">
    <property type="entry name" value="Nucleotide-diphossugar_trans"/>
</dbReference>
<protein>
    <submittedName>
        <fullName evidence="2">Uncharacterized protein</fullName>
    </submittedName>
</protein>
<keyword evidence="3" id="KW-1185">Reference proteome</keyword>
<dbReference type="OrthoDB" id="2590398at2759"/>
<keyword evidence="1" id="KW-0472">Membrane</keyword>
<sequence>MPSLVSRWFSRSGSRQRLGEDFLEAAVHQPLVPEAAQLRSQESVFEPQRNQSQRSFSSYSQVSILDPFADPSSLYSDDVTLAPSSLAPSSPRQSRQIRMTLSPEVSSLNVTSVYSDPFADPSTQTLIDPTPSKANPFADPDEISAIQDPCQSRPVLSPRASQLNIEKEKDVSVRVASVNEKSAMKEPAKALRPFIAAKDLFLAHISPKTIWNMFDVRELLWPMTWKKYTVLAAVGALVATIVITRRNMLPVLIIVIGLEPAMITLMLLVARIPDVPAAEETISAHDDIEAQKQAMDEKPERTDREHRTALVIPCHNSDHEAFQRVMESAFVHFHPSSIFIIDNARTMHPKNNVFRNFVRSLHPEINYIWSPIGSKNAAQLVGAVAAKNFDFIFTVDDDVCIPANFRAPVDKIDDVTKGVAFPLKATNADGDVPLFLVAWQDVEYRMAGLVKLAESDICGVLYPHGAGWFCERETLIDLISNYHSLDFIAEDVNTGVSMQKMKKRIAFDASCVLETEVPTTFLGPGLNWYNQRVRSWEMGRHGRLLAFIGRMLFSFNGQTTLHGILWQKFVHFYSIACIIVDWVRVPVLVTMGGNGAYWRQAGLLMLVSILPVLAYNYLSCRRRPDMRTPFWGAITIPIYKQIYALVSLIGAIRSVLYYIGGHNQPKTVKQMVKDGDERAFWLDPRFETNPAFLADAIEEKSA</sequence>
<evidence type="ECO:0000256" key="1">
    <source>
        <dbReference type="SAM" id="Phobius"/>
    </source>
</evidence>
<proteinExistence type="predicted"/>
<feature type="transmembrane region" description="Helical" evidence="1">
    <location>
        <begin position="251"/>
        <end position="270"/>
    </location>
</feature>
<keyword evidence="1" id="KW-0812">Transmembrane</keyword>
<keyword evidence="1" id="KW-1133">Transmembrane helix</keyword>
<accession>A0A9W9DCQ3</accession>
<organism evidence="2 3">
    <name type="scientific">Didymella pomorum</name>
    <dbReference type="NCBI Taxonomy" id="749634"/>
    <lineage>
        <taxon>Eukaryota</taxon>
        <taxon>Fungi</taxon>
        <taxon>Dikarya</taxon>
        <taxon>Ascomycota</taxon>
        <taxon>Pezizomycotina</taxon>
        <taxon>Dothideomycetes</taxon>
        <taxon>Pleosporomycetidae</taxon>
        <taxon>Pleosporales</taxon>
        <taxon>Pleosporineae</taxon>
        <taxon>Didymellaceae</taxon>
        <taxon>Didymella</taxon>
    </lineage>
</organism>